<keyword evidence="2" id="KW-1185">Reference proteome</keyword>
<gene>
    <name evidence="1" type="ORF">BN85402070</name>
</gene>
<dbReference type="RefSeq" id="WP_026655167.1">
    <property type="nucleotide sequence ID" value="NC_022538.1"/>
</dbReference>
<protein>
    <submittedName>
        <fullName evidence="1">Uncharacterized protein</fullName>
    </submittedName>
</protein>
<dbReference type="HOGENOM" id="CLU_2476245_0_0_14"/>
<dbReference type="AlphaFoldDB" id="U4KJR1"/>
<dbReference type="KEGG" id="apal:BN85402070"/>
<organism evidence="1 2">
    <name type="scientific">Alteracholeplasma palmae (strain ATCC 49389 / J233)</name>
    <name type="common">Acholeplasma palmae</name>
    <dbReference type="NCBI Taxonomy" id="1318466"/>
    <lineage>
        <taxon>Bacteria</taxon>
        <taxon>Bacillati</taxon>
        <taxon>Mycoplasmatota</taxon>
        <taxon>Mollicutes</taxon>
        <taxon>Acholeplasmatales</taxon>
        <taxon>Acholeplasmataceae</taxon>
        <taxon>Acholeplasma</taxon>
    </lineage>
</organism>
<dbReference type="Proteomes" id="UP000032740">
    <property type="component" value="Chromosome"/>
</dbReference>
<name>U4KJR1_ALTPJ</name>
<dbReference type="EMBL" id="FO681347">
    <property type="protein sequence ID" value="CCV63784.1"/>
    <property type="molecule type" value="Genomic_DNA"/>
</dbReference>
<evidence type="ECO:0000313" key="1">
    <source>
        <dbReference type="EMBL" id="CCV63784.1"/>
    </source>
</evidence>
<accession>U4KJR1</accession>
<proteinExistence type="predicted"/>
<sequence length="86" mass="10419">MFVEDYRPGRSDAEIKKIQKILRETLPKKTKDRHLGLSEAWNDEKEKELQEYLDKVSEQYNLDFRIYYASTESLFPNDYKKFVMYG</sequence>
<reference evidence="1 2" key="1">
    <citation type="journal article" date="2013" name="J. Mol. Microbiol. Biotechnol.">
        <title>Analysis of the Complete Genomes of Acholeplasma brassicae , A. palmae and A. laidlawii and Their Comparison to the Obligate Parasites from ' Candidatus Phytoplasma'.</title>
        <authorList>
            <person name="Kube M."/>
            <person name="Siewert C."/>
            <person name="Migdoll A.M."/>
            <person name="Duduk B."/>
            <person name="Holz S."/>
            <person name="Rabus R."/>
            <person name="Seemuller E."/>
            <person name="Mitrovic J."/>
            <person name="Muller I."/>
            <person name="Buttner C."/>
            <person name="Reinhardt R."/>
        </authorList>
    </citation>
    <scope>NUCLEOTIDE SEQUENCE [LARGE SCALE GENOMIC DNA]</scope>
    <source>
        <strain evidence="1 2">J233</strain>
    </source>
</reference>
<evidence type="ECO:0000313" key="2">
    <source>
        <dbReference type="Proteomes" id="UP000032740"/>
    </source>
</evidence>